<evidence type="ECO:0000256" key="3">
    <source>
        <dbReference type="ARBA" id="ARBA00022741"/>
    </source>
</evidence>
<dbReference type="RefSeq" id="WP_207692013.1">
    <property type="nucleotide sequence ID" value="NZ_CP061799.1"/>
</dbReference>
<evidence type="ECO:0000256" key="9">
    <source>
        <dbReference type="RuleBase" id="RU000577"/>
    </source>
</evidence>
<dbReference type="Gene3D" id="3.40.50.300">
    <property type="entry name" value="P-loop containing nucleotide triphosphate hydrolases"/>
    <property type="match status" value="1"/>
</dbReference>
<reference evidence="12" key="1">
    <citation type="journal article" date="2021" name="Microb. Physiol.">
        <title>Proteogenomic Insights into the Physiology of Marine, Sulfate-Reducing, Filamentous Desulfonema limicola and Desulfonema magnum.</title>
        <authorList>
            <person name="Schnaars V."/>
            <person name="Wohlbrand L."/>
            <person name="Scheve S."/>
            <person name="Hinrichs C."/>
            <person name="Reinhardt R."/>
            <person name="Rabus R."/>
        </authorList>
    </citation>
    <scope>NUCLEOTIDE SEQUENCE</scope>
    <source>
        <strain evidence="12">5ac10</strain>
    </source>
</reference>
<dbReference type="InterPro" id="IPR027417">
    <property type="entry name" value="P-loop_NTPase"/>
</dbReference>
<evidence type="ECO:0000256" key="5">
    <source>
        <dbReference type="ARBA" id="ARBA00023121"/>
    </source>
</evidence>
<dbReference type="Gene3D" id="1.10.1750.10">
    <property type="match status" value="1"/>
</dbReference>
<keyword evidence="13" id="KW-1185">Reference proteome</keyword>
<comment type="domain">
    <text evidence="7">Domain I is involved in oligomerization and binding regulators, domain II is flexibile and of varying length in different bacteria, domain III forms the AAA+ region, while domain IV binds dsDNA.</text>
</comment>
<evidence type="ECO:0000256" key="8">
    <source>
        <dbReference type="NCBIfam" id="TIGR00362"/>
    </source>
</evidence>
<dbReference type="PANTHER" id="PTHR30050">
    <property type="entry name" value="CHROMOSOMAL REPLICATION INITIATOR PROTEIN DNAA"/>
    <property type="match status" value="1"/>
</dbReference>
<feature type="region of interest" description="Domain IV, binds dsDNA" evidence="7">
    <location>
        <begin position="332"/>
        <end position="451"/>
    </location>
</feature>
<dbReference type="InterPro" id="IPR013317">
    <property type="entry name" value="DnaA_dom"/>
</dbReference>
<evidence type="ECO:0000313" key="13">
    <source>
        <dbReference type="Proteomes" id="UP000663720"/>
    </source>
</evidence>
<evidence type="ECO:0000259" key="11">
    <source>
        <dbReference type="SMART" id="SM00760"/>
    </source>
</evidence>
<name>A0A975B7L9_9BACT</name>
<dbReference type="InterPro" id="IPR024633">
    <property type="entry name" value="DnaA_N_dom"/>
</dbReference>
<dbReference type="InterPro" id="IPR001957">
    <property type="entry name" value="Chromosome_initiator_DnaA"/>
</dbReference>
<evidence type="ECO:0000256" key="6">
    <source>
        <dbReference type="ARBA" id="ARBA00023125"/>
    </source>
</evidence>
<feature type="binding site" evidence="7">
    <location>
        <position position="161"/>
    </location>
    <ligand>
        <name>ATP</name>
        <dbReference type="ChEBI" id="CHEBI:30616"/>
    </ligand>
</feature>
<dbReference type="GO" id="GO:0003688">
    <property type="term" value="F:DNA replication origin binding"/>
    <property type="evidence" value="ECO:0007669"/>
    <property type="project" value="UniProtKB-UniRule"/>
</dbReference>
<accession>A0A975B7L9</accession>
<feature type="binding site" evidence="7">
    <location>
        <position position="160"/>
    </location>
    <ligand>
        <name>ATP</name>
        <dbReference type="ChEBI" id="CHEBI:30616"/>
    </ligand>
</feature>
<dbReference type="Pfam" id="PF00308">
    <property type="entry name" value="Bac_DnaA"/>
    <property type="match status" value="1"/>
</dbReference>
<keyword evidence="2 7" id="KW-0235">DNA replication</keyword>
<evidence type="ECO:0000256" key="2">
    <source>
        <dbReference type="ARBA" id="ARBA00022705"/>
    </source>
</evidence>
<dbReference type="AlphaFoldDB" id="A0A975B7L9"/>
<dbReference type="InterPro" id="IPR018312">
    <property type="entry name" value="Chromosome_initiator_DnaA_CS"/>
</dbReference>
<comment type="subcellular location">
    <subcellularLocation>
        <location evidence="7">Cytoplasm</location>
    </subcellularLocation>
</comment>
<dbReference type="SMART" id="SM00760">
    <property type="entry name" value="Bac_DnaA_C"/>
    <property type="match status" value="1"/>
</dbReference>
<dbReference type="PROSITE" id="PS01008">
    <property type="entry name" value="DNAA"/>
    <property type="match status" value="1"/>
</dbReference>
<dbReference type="KEGG" id="dli:dnl_26560"/>
<feature type="domain" description="Chromosomal replication initiator DnaA C-terminal" evidence="11">
    <location>
        <begin position="358"/>
        <end position="426"/>
    </location>
</feature>
<dbReference type="GO" id="GO:0005737">
    <property type="term" value="C:cytoplasm"/>
    <property type="evidence" value="ECO:0007669"/>
    <property type="project" value="UniProtKB-SubCell"/>
</dbReference>
<evidence type="ECO:0000256" key="10">
    <source>
        <dbReference type="RuleBase" id="RU004227"/>
    </source>
</evidence>
<dbReference type="Gene3D" id="1.10.8.60">
    <property type="match status" value="1"/>
</dbReference>
<proteinExistence type="inferred from homology"/>
<evidence type="ECO:0000256" key="1">
    <source>
        <dbReference type="ARBA" id="ARBA00022490"/>
    </source>
</evidence>
<comment type="subunit">
    <text evidence="7">Oligomerizes as a right-handed, spiral filament on DNA at oriC.</text>
</comment>
<dbReference type="SUPFAM" id="SSF48295">
    <property type="entry name" value="TrpR-like"/>
    <property type="match status" value="1"/>
</dbReference>
<dbReference type="NCBIfam" id="TIGR00362">
    <property type="entry name" value="DnaA"/>
    <property type="match status" value="1"/>
</dbReference>
<dbReference type="GO" id="GO:0005886">
    <property type="term" value="C:plasma membrane"/>
    <property type="evidence" value="ECO:0007669"/>
    <property type="project" value="TreeGrafter"/>
</dbReference>
<dbReference type="GO" id="GO:0006275">
    <property type="term" value="P:regulation of DNA replication"/>
    <property type="evidence" value="ECO:0007669"/>
    <property type="project" value="UniProtKB-UniRule"/>
</dbReference>
<sequence length="451" mass="51309">MEQIWKKVKTAIKEHMPGHSYRMWIEPMEFVENKGNSVVLSCPNFFSRKRVQDNYASLIEAQFSKTSGQDCFVTIEVSGKKVKKTKSKPEVRQFEPDLQLSIPEINSFQPKGQVLRKDYTFDRFVVGNNNDFAYSAALSLASHREQNQSSLFLLSDTGLGKSHLSQAIGHHILSHYPREHVYYITAEDFTNEMVLAFRNNAIDKFKEKYRRQCDVLLLEDVHFLAGKERTQMELGQALDYLLNDNKKIIFTSCYLPANIPQMNEQLKSRLSGGLISAIEAPDFKTRVKILQKKIKEKGYLIPKNITEYLAGELSENIRQLESGLLGVAAKASLLGVPIDLSLSESVVKNITRKTNTITVELIKQVVCSHYKISASDIVSKSRKKSIVMPRQLAIYLARKYTDQPLQVIGKSFNRYHTTVIHSIAVVEKGLRADKSLSKQLEYLCHKIEAGE</sequence>
<dbReference type="InterPro" id="IPR010921">
    <property type="entry name" value="Trp_repressor/repl_initiator"/>
</dbReference>
<keyword evidence="6 7" id="KW-0238">DNA-binding</keyword>
<keyword evidence="5 7" id="KW-0446">Lipid-binding</keyword>
<dbReference type="InterPro" id="IPR013159">
    <property type="entry name" value="DnaA_C"/>
</dbReference>
<dbReference type="SUPFAM" id="SSF52540">
    <property type="entry name" value="P-loop containing nucleoside triphosphate hydrolases"/>
    <property type="match status" value="1"/>
</dbReference>
<dbReference type="HAMAP" id="MF_00377">
    <property type="entry name" value="DnaA_bact"/>
    <property type="match status" value="1"/>
</dbReference>
<dbReference type="Pfam" id="PF11638">
    <property type="entry name" value="DnaA_N"/>
    <property type="match status" value="1"/>
</dbReference>
<dbReference type="InterPro" id="IPR020591">
    <property type="entry name" value="Chromosome_initiator_DnaA-like"/>
</dbReference>
<dbReference type="EMBL" id="CP061799">
    <property type="protein sequence ID" value="QTA80356.1"/>
    <property type="molecule type" value="Genomic_DNA"/>
</dbReference>
<keyword evidence="4 7" id="KW-0067">ATP-binding</keyword>
<feature type="region of interest" description="Domain I, interacts with DnaA modulators" evidence="7">
    <location>
        <begin position="1"/>
        <end position="96"/>
    </location>
</feature>
<evidence type="ECO:0000256" key="7">
    <source>
        <dbReference type="HAMAP-Rule" id="MF_00377"/>
    </source>
</evidence>
<gene>
    <name evidence="7 12" type="primary">dnaA</name>
    <name evidence="12" type="ORF">dnl_26560</name>
</gene>
<dbReference type="PRINTS" id="PR00051">
    <property type="entry name" value="DNAA"/>
</dbReference>
<organism evidence="12 13">
    <name type="scientific">Desulfonema limicola</name>
    <dbReference type="NCBI Taxonomy" id="45656"/>
    <lineage>
        <taxon>Bacteria</taxon>
        <taxon>Pseudomonadati</taxon>
        <taxon>Thermodesulfobacteriota</taxon>
        <taxon>Desulfobacteria</taxon>
        <taxon>Desulfobacterales</taxon>
        <taxon>Desulfococcaceae</taxon>
        <taxon>Desulfonema</taxon>
    </lineage>
</organism>
<keyword evidence="3 7" id="KW-0547">Nucleotide-binding</keyword>
<evidence type="ECO:0000313" key="12">
    <source>
        <dbReference type="EMBL" id="QTA80356.1"/>
    </source>
</evidence>
<dbReference type="PANTHER" id="PTHR30050:SF2">
    <property type="entry name" value="CHROMOSOMAL REPLICATION INITIATOR PROTEIN DNAA"/>
    <property type="match status" value="1"/>
</dbReference>
<dbReference type="GO" id="GO:0006270">
    <property type="term" value="P:DNA replication initiation"/>
    <property type="evidence" value="ECO:0007669"/>
    <property type="project" value="UniProtKB-UniRule"/>
</dbReference>
<dbReference type="Proteomes" id="UP000663720">
    <property type="component" value="Chromosome"/>
</dbReference>
<comment type="function">
    <text evidence="7 9">Plays an essential role in the initiation and regulation of chromosomal replication. ATP-DnaA binds to the origin of replication (oriC) to initiate formation of the DNA replication initiation complex once per cell cycle. Binds the DnaA box (a 9 base pair repeat at the origin) and separates the double-stranded (ds)DNA. Forms a right-handed helical filament on oriC DNA; dsDNA binds to the exterior of the filament while single-stranded (ss)DNA is stabiized in the filament's interior. The ATP-DnaA-oriC complex binds and stabilizes one strand of the AT-rich DNA unwinding element (DUE), permitting loading of DNA polymerase. After initiation quickly degrades to an ADP-DnaA complex that is not apt for DNA replication. Binds acidic phospholipids.</text>
</comment>
<comment type="caution">
    <text evidence="7">Lacks conserved residue(s) required for the propagation of feature annotation.</text>
</comment>
<dbReference type="InterPro" id="IPR038454">
    <property type="entry name" value="DnaA_N_sf"/>
</dbReference>
<dbReference type="Pfam" id="PF08299">
    <property type="entry name" value="Bac_DnaA_C"/>
    <property type="match status" value="1"/>
</dbReference>
<comment type="similarity">
    <text evidence="7 10">Belongs to the DnaA family.</text>
</comment>
<protein>
    <recommendedName>
        <fullName evidence="7 8">Chromosomal replication initiator protein DnaA</fullName>
    </recommendedName>
</protein>
<dbReference type="Gene3D" id="3.30.300.180">
    <property type="match status" value="1"/>
</dbReference>
<keyword evidence="1 7" id="KW-0963">Cytoplasm</keyword>
<feature type="binding site" evidence="7">
    <location>
        <position position="158"/>
    </location>
    <ligand>
        <name>ATP</name>
        <dbReference type="ChEBI" id="CHEBI:30616"/>
    </ligand>
</feature>
<evidence type="ECO:0000256" key="4">
    <source>
        <dbReference type="ARBA" id="ARBA00022840"/>
    </source>
</evidence>
<dbReference type="GO" id="GO:0005524">
    <property type="term" value="F:ATP binding"/>
    <property type="evidence" value="ECO:0007669"/>
    <property type="project" value="UniProtKB-UniRule"/>
</dbReference>
<dbReference type="GO" id="GO:0008289">
    <property type="term" value="F:lipid binding"/>
    <property type="evidence" value="ECO:0007669"/>
    <property type="project" value="UniProtKB-KW"/>
</dbReference>
<dbReference type="CDD" id="cd00009">
    <property type="entry name" value="AAA"/>
    <property type="match status" value="1"/>
</dbReference>
<dbReference type="CDD" id="cd06571">
    <property type="entry name" value="Bac_DnaA_C"/>
    <property type="match status" value="1"/>
</dbReference>
<feature type="binding site" evidence="7">
    <location>
        <position position="162"/>
    </location>
    <ligand>
        <name>ATP</name>
        <dbReference type="ChEBI" id="CHEBI:30616"/>
    </ligand>
</feature>